<sequence length="407" mass="44448">MGETNSLRIIHFVRAPIGGIFRHIVDLALAQTAEGHRVGIVCDSTTGSDFEAGIIAQVAPKLAFGVTRLPMMRQVTPGDMVAMVRIYRHVARIEPDVIHGHGSKGGTYARLIGTLLRAFGHRTLRIYCPHGGSLHFDKRSGAGRAYLLVERLLEYLTDGLVFVSDFERAAYRTKIGEPTVPHVLAHNGLAPEEFAPVDRVPGAADFMHIGMLRALKGTDVFIRAMAALKERGSTATAIIVGIGEERAAYERMVDDMGLADRVRFLDPMPIRRALSLARAVVVPSRAESLPYVVLETIAADTPLIATRVGGIPEIYGDLTDRLVPPGDVDRLAETMEAFMRRPAQAVVEAEELRRRIRPIFSIETMARTIGAFYESFSPVDITRTRPEAAVANAPPAPAVVRLPARVP</sequence>
<dbReference type="PANTHER" id="PTHR12526">
    <property type="entry name" value="GLYCOSYLTRANSFERASE"/>
    <property type="match status" value="1"/>
</dbReference>
<protein>
    <submittedName>
        <fullName evidence="2">Glycosyltransferase</fullName>
        <ecNumber evidence="2">2.4.-.-</ecNumber>
    </submittedName>
</protein>
<organism evidence="2">
    <name type="scientific">Methyloraptor flagellatus</name>
    <dbReference type="NCBI Taxonomy" id="3162530"/>
    <lineage>
        <taxon>Bacteria</taxon>
        <taxon>Pseudomonadati</taxon>
        <taxon>Pseudomonadota</taxon>
        <taxon>Alphaproteobacteria</taxon>
        <taxon>Hyphomicrobiales</taxon>
        <taxon>Ancalomicrobiaceae</taxon>
        <taxon>Methyloraptor</taxon>
    </lineage>
</organism>
<evidence type="ECO:0000259" key="1">
    <source>
        <dbReference type="Pfam" id="PF13439"/>
    </source>
</evidence>
<dbReference type="InterPro" id="IPR028098">
    <property type="entry name" value="Glyco_trans_4-like_N"/>
</dbReference>
<evidence type="ECO:0000313" key="2">
    <source>
        <dbReference type="EMBL" id="XBY46340.1"/>
    </source>
</evidence>
<keyword evidence="2" id="KW-0808">Transferase</keyword>
<dbReference type="GO" id="GO:0016757">
    <property type="term" value="F:glycosyltransferase activity"/>
    <property type="evidence" value="ECO:0007669"/>
    <property type="project" value="UniProtKB-KW"/>
</dbReference>
<dbReference type="Pfam" id="PF13692">
    <property type="entry name" value="Glyco_trans_1_4"/>
    <property type="match status" value="1"/>
</dbReference>
<dbReference type="RefSeq" id="WP_407051436.1">
    <property type="nucleotide sequence ID" value="NZ_CP158568.1"/>
</dbReference>
<dbReference type="AlphaFoldDB" id="A0AAU7XE61"/>
<accession>A0AAU7XE61</accession>
<dbReference type="Pfam" id="PF13439">
    <property type="entry name" value="Glyco_transf_4"/>
    <property type="match status" value="1"/>
</dbReference>
<gene>
    <name evidence="2" type="ORF">ABS361_09035</name>
</gene>
<reference evidence="2" key="1">
    <citation type="submission" date="2024-06" db="EMBL/GenBank/DDBJ databases">
        <title>Methylostella associata gen. nov., sp. nov., a novel Ancalomicrobiaceae-affiliated facultatively methylotrophic bacteria that feed on methanotrophs of the genus Methylococcus.</title>
        <authorList>
            <person name="Saltykova V."/>
            <person name="Danilova O.V."/>
            <person name="Oshkin I.Y."/>
            <person name="Belova S.E."/>
            <person name="Pimenov N.V."/>
            <person name="Dedysh S.N."/>
        </authorList>
    </citation>
    <scope>NUCLEOTIDE SEQUENCE</scope>
    <source>
        <strain evidence="2">S20</strain>
    </source>
</reference>
<proteinExistence type="predicted"/>
<keyword evidence="2" id="KW-0328">Glycosyltransferase</keyword>
<dbReference type="EC" id="2.4.-.-" evidence="2"/>
<name>A0AAU7XE61_9HYPH</name>
<dbReference type="KEGG" id="mflg:ABS361_09035"/>
<dbReference type="Gene3D" id="3.40.50.2000">
    <property type="entry name" value="Glycogen Phosphorylase B"/>
    <property type="match status" value="2"/>
</dbReference>
<feature type="domain" description="Glycosyltransferase subfamily 4-like N-terminal" evidence="1">
    <location>
        <begin position="17"/>
        <end position="191"/>
    </location>
</feature>
<dbReference type="EMBL" id="CP158568">
    <property type="protein sequence ID" value="XBY46340.1"/>
    <property type="molecule type" value="Genomic_DNA"/>
</dbReference>
<dbReference type="SUPFAM" id="SSF53756">
    <property type="entry name" value="UDP-Glycosyltransferase/glycogen phosphorylase"/>
    <property type="match status" value="1"/>
</dbReference>